<comment type="caution">
    <text evidence="7">The sequence shown here is derived from an EMBL/GenBank/DDBJ whole genome shotgun (WGS) entry which is preliminary data.</text>
</comment>
<evidence type="ECO:0000256" key="2">
    <source>
        <dbReference type="ARBA" id="ARBA00022519"/>
    </source>
</evidence>
<evidence type="ECO:0000256" key="5">
    <source>
        <dbReference type="ARBA" id="ARBA00023211"/>
    </source>
</evidence>
<dbReference type="GO" id="GO:0009245">
    <property type="term" value="P:lipid A biosynthetic process"/>
    <property type="evidence" value="ECO:0007669"/>
    <property type="project" value="TreeGrafter"/>
</dbReference>
<dbReference type="PANTHER" id="PTHR34990">
    <property type="entry name" value="UDP-2,3-DIACYLGLUCOSAMINE HYDROLASE-RELATED"/>
    <property type="match status" value="1"/>
</dbReference>
<dbReference type="InterPro" id="IPR004843">
    <property type="entry name" value="Calcineurin-like_PHP"/>
</dbReference>
<dbReference type="InterPro" id="IPR029052">
    <property type="entry name" value="Metallo-depent_PP-like"/>
</dbReference>
<keyword evidence="1" id="KW-1003">Cell membrane</keyword>
<evidence type="ECO:0000256" key="1">
    <source>
        <dbReference type="ARBA" id="ARBA00022475"/>
    </source>
</evidence>
<dbReference type="GO" id="GO:0046872">
    <property type="term" value="F:metal ion binding"/>
    <property type="evidence" value="ECO:0007669"/>
    <property type="project" value="UniProtKB-KW"/>
</dbReference>
<organism evidence="7 8">
    <name type="scientific">Malaciobacter marinus</name>
    <dbReference type="NCBI Taxonomy" id="505249"/>
    <lineage>
        <taxon>Bacteria</taxon>
        <taxon>Pseudomonadati</taxon>
        <taxon>Campylobacterota</taxon>
        <taxon>Epsilonproteobacteria</taxon>
        <taxon>Campylobacterales</taxon>
        <taxon>Arcobacteraceae</taxon>
        <taxon>Malaciobacter</taxon>
    </lineage>
</organism>
<accession>A0AB36ZU05</accession>
<name>A0AB36ZU05_9BACT</name>
<evidence type="ECO:0000256" key="3">
    <source>
        <dbReference type="ARBA" id="ARBA00022723"/>
    </source>
</evidence>
<dbReference type="Pfam" id="PF00149">
    <property type="entry name" value="Metallophos"/>
    <property type="match status" value="1"/>
</dbReference>
<protein>
    <submittedName>
        <fullName evidence="7">UDP-2,3-diacylglucosamine hydrolase</fullName>
    </submittedName>
</protein>
<keyword evidence="2" id="KW-0997">Cell inner membrane</keyword>
<evidence type="ECO:0000313" key="8">
    <source>
        <dbReference type="Proteomes" id="UP000239861"/>
    </source>
</evidence>
<dbReference type="PANTHER" id="PTHR34990:SF2">
    <property type="entry name" value="BLL8164 PROTEIN"/>
    <property type="match status" value="1"/>
</dbReference>
<dbReference type="EMBL" id="PTIW01000018">
    <property type="protein sequence ID" value="PPK60640.1"/>
    <property type="molecule type" value="Genomic_DNA"/>
</dbReference>
<sequence>MPMHLNINDGAIFVADSHYNEKNQEFLIFLEKLKSKKIKTEQLFLMGDMFDFISSESSYFVKRNQKLIDIINELAKQIKIIYLEGNHDYNMKPLFKDVLVVKREDQAIFMKYQNKKLALSHGDNFTPNLYNIYCKIIRNHKLLKFLNSIDYNNFISKKIYYSLMKKNICHNFTAFEELAKKRVENFEADIIIEGHFHQGKEYDFGTKRYVNVPSLCCSSEYMVLKENIFKKVSL</sequence>
<reference evidence="7 8" key="1">
    <citation type="submission" date="2018-02" db="EMBL/GenBank/DDBJ databases">
        <title>Subsurface microbial communities from deep shales in Ohio and West Virginia, USA.</title>
        <authorList>
            <person name="Wrighton K."/>
        </authorList>
    </citation>
    <scope>NUCLEOTIDE SEQUENCE [LARGE SCALE GENOMIC DNA]</scope>
    <source>
        <strain evidence="7 8">MARC-MIP3H16</strain>
    </source>
</reference>
<evidence type="ECO:0000313" key="7">
    <source>
        <dbReference type="EMBL" id="PPK60640.1"/>
    </source>
</evidence>
<feature type="domain" description="Calcineurin-like phosphoesterase" evidence="6">
    <location>
        <begin position="13"/>
        <end position="198"/>
    </location>
</feature>
<keyword evidence="5" id="KW-0464">Manganese</keyword>
<keyword evidence="3" id="KW-0479">Metal-binding</keyword>
<dbReference type="GO" id="GO:0016020">
    <property type="term" value="C:membrane"/>
    <property type="evidence" value="ECO:0007669"/>
    <property type="project" value="GOC"/>
</dbReference>
<dbReference type="GO" id="GO:0008758">
    <property type="term" value="F:UDP-2,3-diacylglucosamine hydrolase activity"/>
    <property type="evidence" value="ECO:0007669"/>
    <property type="project" value="TreeGrafter"/>
</dbReference>
<gene>
    <name evidence="7" type="ORF">B0F89_11833</name>
</gene>
<evidence type="ECO:0000256" key="4">
    <source>
        <dbReference type="ARBA" id="ARBA00023136"/>
    </source>
</evidence>
<dbReference type="Proteomes" id="UP000239861">
    <property type="component" value="Unassembled WGS sequence"/>
</dbReference>
<proteinExistence type="predicted"/>
<evidence type="ECO:0000259" key="6">
    <source>
        <dbReference type="Pfam" id="PF00149"/>
    </source>
</evidence>
<dbReference type="AlphaFoldDB" id="A0AB36ZU05"/>
<dbReference type="SUPFAM" id="SSF56300">
    <property type="entry name" value="Metallo-dependent phosphatases"/>
    <property type="match status" value="1"/>
</dbReference>
<dbReference type="CDD" id="cd07398">
    <property type="entry name" value="MPP_YbbF-LpxH"/>
    <property type="match status" value="1"/>
</dbReference>
<keyword evidence="4" id="KW-0472">Membrane</keyword>
<dbReference type="InterPro" id="IPR043461">
    <property type="entry name" value="LpxH-like"/>
</dbReference>
<keyword evidence="7" id="KW-0378">Hydrolase</keyword>
<dbReference type="Gene3D" id="3.60.21.10">
    <property type="match status" value="1"/>
</dbReference>